<gene>
    <name evidence="4" type="ORF">ACFOD4_06630</name>
</gene>
<protein>
    <submittedName>
        <fullName evidence="4">Acyl-CoA thioesterase</fullName>
        <ecNumber evidence="4">3.1.2.-</ecNumber>
    </submittedName>
</protein>
<accession>A0ABV7FZN5</accession>
<dbReference type="InterPro" id="IPR006683">
    <property type="entry name" value="Thioestr_dom"/>
</dbReference>
<dbReference type="InterPro" id="IPR050563">
    <property type="entry name" value="4-hydroxybenzoyl-CoA_TE"/>
</dbReference>
<proteinExistence type="inferred from homology"/>
<sequence length="143" mass="16143">MAKIIPTREDYRYFLEIPTRWADQDAYRHVNNAVYYTYFDTLVASFLGSLALAPEQDGIGVVVETMCRHHTPAFFPETLTAALRAGRIGTSSVRYEIGIFRPGHISACADGHFIHVQVDLADQHRTRAIPERLRNALVPLLTT</sequence>
<comment type="caution">
    <text evidence="4">The sequence shown here is derived from an EMBL/GenBank/DDBJ whole genome shotgun (WGS) entry which is preliminary data.</text>
</comment>
<evidence type="ECO:0000313" key="4">
    <source>
        <dbReference type="EMBL" id="MFC3124731.1"/>
    </source>
</evidence>
<dbReference type="RefSeq" id="WP_379595143.1">
    <property type="nucleotide sequence ID" value="NZ_JBHRTN010000007.1"/>
</dbReference>
<dbReference type="CDD" id="cd00586">
    <property type="entry name" value="4HBT"/>
    <property type="match status" value="1"/>
</dbReference>
<comment type="similarity">
    <text evidence="1">Belongs to the 4-hydroxybenzoyl-CoA thioesterase family.</text>
</comment>
<dbReference type="GO" id="GO:0016787">
    <property type="term" value="F:hydrolase activity"/>
    <property type="evidence" value="ECO:0007669"/>
    <property type="project" value="UniProtKB-KW"/>
</dbReference>
<evidence type="ECO:0000256" key="1">
    <source>
        <dbReference type="ARBA" id="ARBA00005953"/>
    </source>
</evidence>
<dbReference type="InterPro" id="IPR029069">
    <property type="entry name" value="HotDog_dom_sf"/>
</dbReference>
<organism evidence="4 5">
    <name type="scientific">Teichococcus globiformis</name>
    <dbReference type="NCBI Taxonomy" id="2307229"/>
    <lineage>
        <taxon>Bacteria</taxon>
        <taxon>Pseudomonadati</taxon>
        <taxon>Pseudomonadota</taxon>
        <taxon>Alphaproteobacteria</taxon>
        <taxon>Acetobacterales</taxon>
        <taxon>Roseomonadaceae</taxon>
        <taxon>Roseomonas</taxon>
    </lineage>
</organism>
<keyword evidence="2 4" id="KW-0378">Hydrolase</keyword>
<dbReference type="Proteomes" id="UP001595593">
    <property type="component" value="Unassembled WGS sequence"/>
</dbReference>
<dbReference type="PANTHER" id="PTHR31793:SF27">
    <property type="entry name" value="NOVEL THIOESTERASE SUPERFAMILY DOMAIN AND SAPOSIN A-TYPE DOMAIN CONTAINING PROTEIN (0610012H03RIK)"/>
    <property type="match status" value="1"/>
</dbReference>
<dbReference type="Pfam" id="PF03061">
    <property type="entry name" value="4HBT"/>
    <property type="match status" value="1"/>
</dbReference>
<dbReference type="Gene3D" id="3.10.129.10">
    <property type="entry name" value="Hotdog Thioesterase"/>
    <property type="match status" value="1"/>
</dbReference>
<feature type="domain" description="Thioesterase" evidence="3">
    <location>
        <begin position="29"/>
        <end position="104"/>
    </location>
</feature>
<keyword evidence="5" id="KW-1185">Reference proteome</keyword>
<dbReference type="EC" id="3.1.2.-" evidence="4"/>
<dbReference type="EMBL" id="JBHRTN010000007">
    <property type="protein sequence ID" value="MFC3124731.1"/>
    <property type="molecule type" value="Genomic_DNA"/>
</dbReference>
<reference evidence="5" key="1">
    <citation type="journal article" date="2019" name="Int. J. Syst. Evol. Microbiol.">
        <title>The Global Catalogue of Microorganisms (GCM) 10K type strain sequencing project: providing services to taxonomists for standard genome sequencing and annotation.</title>
        <authorList>
            <consortium name="The Broad Institute Genomics Platform"/>
            <consortium name="The Broad Institute Genome Sequencing Center for Infectious Disease"/>
            <person name="Wu L."/>
            <person name="Ma J."/>
        </authorList>
    </citation>
    <scope>NUCLEOTIDE SEQUENCE [LARGE SCALE GENOMIC DNA]</scope>
    <source>
        <strain evidence="5">KCTC 52094</strain>
    </source>
</reference>
<evidence type="ECO:0000256" key="2">
    <source>
        <dbReference type="ARBA" id="ARBA00022801"/>
    </source>
</evidence>
<name>A0ABV7FZN5_9PROT</name>
<evidence type="ECO:0000259" key="3">
    <source>
        <dbReference type="Pfam" id="PF03061"/>
    </source>
</evidence>
<evidence type="ECO:0000313" key="5">
    <source>
        <dbReference type="Proteomes" id="UP001595593"/>
    </source>
</evidence>
<dbReference type="PANTHER" id="PTHR31793">
    <property type="entry name" value="4-HYDROXYBENZOYL-COA THIOESTERASE FAMILY MEMBER"/>
    <property type="match status" value="1"/>
</dbReference>
<dbReference type="SUPFAM" id="SSF54637">
    <property type="entry name" value="Thioesterase/thiol ester dehydrase-isomerase"/>
    <property type="match status" value="1"/>
</dbReference>